<dbReference type="Pfam" id="PF00249">
    <property type="entry name" value="Myb_DNA-binding"/>
    <property type="match status" value="2"/>
</dbReference>
<protein>
    <submittedName>
        <fullName evidence="11">Transcription factor</fullName>
    </submittedName>
</protein>
<dbReference type="PANTHER" id="PTHR47995:SF18">
    <property type="entry name" value="TRANSCRIPTION FACTOR MYB65"/>
    <property type="match status" value="1"/>
</dbReference>
<comment type="subcellular location">
    <subcellularLocation>
        <location evidence="1">Nucleus</location>
    </subcellularLocation>
</comment>
<keyword evidence="4" id="KW-0238">DNA-binding</keyword>
<dbReference type="GO" id="GO:0015074">
    <property type="term" value="P:DNA integration"/>
    <property type="evidence" value="ECO:0007669"/>
    <property type="project" value="InterPro"/>
</dbReference>
<dbReference type="SUPFAM" id="SSF56349">
    <property type="entry name" value="DNA breaking-rejoining enzymes"/>
    <property type="match status" value="1"/>
</dbReference>
<keyword evidence="12" id="KW-1185">Reference proteome</keyword>
<feature type="region of interest" description="Disordered" evidence="8">
    <location>
        <begin position="527"/>
        <end position="555"/>
    </location>
</feature>
<dbReference type="STRING" id="105231.A0A1Y1I801"/>
<organism evidence="11 12">
    <name type="scientific">Klebsormidium nitens</name>
    <name type="common">Green alga</name>
    <name type="synonym">Ulothrix nitens</name>
    <dbReference type="NCBI Taxonomy" id="105231"/>
    <lineage>
        <taxon>Eukaryota</taxon>
        <taxon>Viridiplantae</taxon>
        <taxon>Streptophyta</taxon>
        <taxon>Klebsormidiophyceae</taxon>
        <taxon>Klebsormidiales</taxon>
        <taxon>Klebsormidiaceae</taxon>
        <taxon>Klebsormidium</taxon>
    </lineage>
</organism>
<evidence type="ECO:0000313" key="11">
    <source>
        <dbReference type="EMBL" id="GAQ85559.1"/>
    </source>
</evidence>
<keyword evidence="7" id="KW-0539">Nucleus</keyword>
<sequence>MGGVGTNTGPPSHPWCNWAANNGSNPNMANAYQSAYQLSAGRWTANKNTLTWQGGSSVGNTCATDYLNSVLLDGTDDFGGWKREADTNPLEERAPDPLRKGAWTDEEDQILREHVTTTGEKDWNRVKMVYGLQRSGKSCRLRYMNHLRPHLKKERFTGAELRLVMQLQGRYGNKWALIANHFKGRTDNEVKNAWHTRRRQMERERRKALKWQAAEQSGACTASCGSDVIDGRGCAASSLCGMGAVHSHGSQELFCSEQLPGRPFDPPAAAYGAHLGMDVPVTHPSLVLPDESYPGPWNQPLSQWPDYPASESCSPQAYPPVTFTGPLQLAPIPKTQSSGSLSTVHSCTPVLYGCHVATLERAASTVTDASVGLVIEGPSVSSLAARSFVGDGGENGARPAESVCSAAAKEDTWPFEAARLATPFLAEPATGASSPGTKLRIPAPPRLVIPDAEPDRYDASWADNIYLSPIGPFPNLSPVLPLQSRSPFDFGPPNGSVGSYRSRSPFDLAPPIASVGPYRSRSPFDVGPHSAPVGQYRPHPQARGQLPGGSAPWTSAQFSSCETGWRATWGEELDALLTSRHAELALEELGLLKGTLAGYSEWPAIAPTGSSSDWTVGVRVGGERPFGDDVFSRARASESSAACGVRQNSVWRPWGAVEGTGGARSSSLDEGSLRTEAQGLWKRARGVEGVVKEPVNRWGDDEIRRFYAESLQTAAGIANRGVSEGFEDGRKRTWSEFREFCEHVGIAADQAADVDVLAFVQGFWLPRHLGACRTFGSEGEKVASASAIKAVLSHLGKSFSMLGRSAGENPVHSESVRSYREGYRNWLHDLGVREKRAKVFAESKVNDLLRWLQDEVEKKSGLGKCCALTDLAIVNYLWESWSRGRECGELEARQVGFKTEIVVPGWSKTVRTEPSAEIPVSGGFLEAAARLISACENEGQAVGSGFLFRPLNARKNGFKNEAMKNGTMRRRVQQRLKEAGLFEGETLHSFRRSAVQHAAEIEGYDVPRLMARGRWSSYAAFRIYVEEIASRFPRRLLR</sequence>
<dbReference type="GO" id="GO:0003700">
    <property type="term" value="F:DNA-binding transcription factor activity"/>
    <property type="evidence" value="ECO:0000318"/>
    <property type="project" value="GO_Central"/>
</dbReference>
<dbReference type="InterPro" id="IPR009057">
    <property type="entry name" value="Homeodomain-like_sf"/>
</dbReference>
<accession>A0A1Y1I801</accession>
<keyword evidence="2" id="KW-0677">Repeat</keyword>
<evidence type="ECO:0000256" key="3">
    <source>
        <dbReference type="ARBA" id="ARBA00023015"/>
    </source>
</evidence>
<dbReference type="SMART" id="SM00717">
    <property type="entry name" value="SANT"/>
    <property type="match status" value="2"/>
</dbReference>
<evidence type="ECO:0000256" key="7">
    <source>
        <dbReference type="ARBA" id="ARBA00023242"/>
    </source>
</evidence>
<dbReference type="AlphaFoldDB" id="A0A1Y1I801"/>
<evidence type="ECO:0000256" key="8">
    <source>
        <dbReference type="SAM" id="MobiDB-lite"/>
    </source>
</evidence>
<dbReference type="GO" id="GO:0003677">
    <property type="term" value="F:DNA binding"/>
    <property type="evidence" value="ECO:0007669"/>
    <property type="project" value="UniProtKB-KW"/>
</dbReference>
<evidence type="ECO:0000313" key="12">
    <source>
        <dbReference type="Proteomes" id="UP000054558"/>
    </source>
</evidence>
<dbReference type="Gene3D" id="1.10.443.10">
    <property type="entry name" value="Intergrase catalytic core"/>
    <property type="match status" value="1"/>
</dbReference>
<dbReference type="Proteomes" id="UP000054558">
    <property type="component" value="Unassembled WGS sequence"/>
</dbReference>
<evidence type="ECO:0000259" key="10">
    <source>
        <dbReference type="PROSITE" id="PS51294"/>
    </source>
</evidence>
<dbReference type="EMBL" id="DF237190">
    <property type="protein sequence ID" value="GAQ85559.1"/>
    <property type="molecule type" value="Genomic_DNA"/>
</dbReference>
<dbReference type="PROSITE" id="PS51294">
    <property type="entry name" value="HTH_MYB"/>
    <property type="match status" value="2"/>
</dbReference>
<proteinExistence type="predicted"/>
<keyword evidence="5" id="KW-0804">Transcription</keyword>
<dbReference type="SUPFAM" id="SSF46689">
    <property type="entry name" value="Homeodomain-like"/>
    <property type="match status" value="1"/>
</dbReference>
<feature type="domain" description="Myb-like" evidence="9">
    <location>
        <begin position="95"/>
        <end position="147"/>
    </location>
</feature>
<dbReference type="InterPro" id="IPR011010">
    <property type="entry name" value="DNA_brk_join_enz"/>
</dbReference>
<dbReference type="GO" id="GO:0006355">
    <property type="term" value="P:regulation of DNA-templated transcription"/>
    <property type="evidence" value="ECO:0000318"/>
    <property type="project" value="GO_Central"/>
</dbReference>
<evidence type="ECO:0000256" key="4">
    <source>
        <dbReference type="ARBA" id="ARBA00023125"/>
    </source>
</evidence>
<dbReference type="Gene3D" id="1.10.10.60">
    <property type="entry name" value="Homeodomain-like"/>
    <property type="match status" value="2"/>
</dbReference>
<feature type="domain" description="Myb-like" evidence="9">
    <location>
        <begin position="148"/>
        <end position="198"/>
    </location>
</feature>
<dbReference type="GO" id="GO:0006310">
    <property type="term" value="P:DNA recombination"/>
    <property type="evidence" value="ECO:0007669"/>
    <property type="project" value="UniProtKB-KW"/>
</dbReference>
<evidence type="ECO:0000256" key="2">
    <source>
        <dbReference type="ARBA" id="ARBA00022737"/>
    </source>
</evidence>
<dbReference type="InterPro" id="IPR013762">
    <property type="entry name" value="Integrase-like_cat_sf"/>
</dbReference>
<name>A0A1Y1I801_KLENI</name>
<feature type="domain" description="HTH myb-type" evidence="10">
    <location>
        <begin position="98"/>
        <end position="151"/>
    </location>
</feature>
<evidence type="ECO:0000259" key="9">
    <source>
        <dbReference type="PROSITE" id="PS50090"/>
    </source>
</evidence>
<dbReference type="GO" id="GO:0005634">
    <property type="term" value="C:nucleus"/>
    <property type="evidence" value="ECO:0000318"/>
    <property type="project" value="GO_Central"/>
</dbReference>
<dbReference type="InterPro" id="IPR017930">
    <property type="entry name" value="Myb_dom"/>
</dbReference>
<dbReference type="OrthoDB" id="546682at2759"/>
<dbReference type="PANTHER" id="PTHR47995">
    <property type="entry name" value="TRANSCRIPTION FACTOR MYB33-RELATED"/>
    <property type="match status" value="1"/>
</dbReference>
<dbReference type="PROSITE" id="PS50090">
    <property type="entry name" value="MYB_LIKE"/>
    <property type="match status" value="2"/>
</dbReference>
<reference evidence="11 12" key="1">
    <citation type="journal article" date="2014" name="Nat. Commun.">
        <title>Klebsormidium flaccidum genome reveals primary factors for plant terrestrial adaptation.</title>
        <authorList>
            <person name="Hori K."/>
            <person name="Maruyama F."/>
            <person name="Fujisawa T."/>
            <person name="Togashi T."/>
            <person name="Yamamoto N."/>
            <person name="Seo M."/>
            <person name="Sato S."/>
            <person name="Yamada T."/>
            <person name="Mori H."/>
            <person name="Tajima N."/>
            <person name="Moriyama T."/>
            <person name="Ikeuchi M."/>
            <person name="Watanabe M."/>
            <person name="Wada H."/>
            <person name="Kobayashi K."/>
            <person name="Saito M."/>
            <person name="Masuda T."/>
            <person name="Sasaki-Sekimoto Y."/>
            <person name="Mashiguchi K."/>
            <person name="Awai K."/>
            <person name="Shimojima M."/>
            <person name="Masuda S."/>
            <person name="Iwai M."/>
            <person name="Nobusawa T."/>
            <person name="Narise T."/>
            <person name="Kondo S."/>
            <person name="Saito H."/>
            <person name="Sato R."/>
            <person name="Murakawa M."/>
            <person name="Ihara Y."/>
            <person name="Oshima-Yamada Y."/>
            <person name="Ohtaka K."/>
            <person name="Satoh M."/>
            <person name="Sonobe K."/>
            <person name="Ishii M."/>
            <person name="Ohtani R."/>
            <person name="Kanamori-Sato M."/>
            <person name="Honoki R."/>
            <person name="Miyazaki D."/>
            <person name="Mochizuki H."/>
            <person name="Umetsu J."/>
            <person name="Higashi K."/>
            <person name="Shibata D."/>
            <person name="Kamiya Y."/>
            <person name="Sato N."/>
            <person name="Nakamura Y."/>
            <person name="Tabata S."/>
            <person name="Ida S."/>
            <person name="Kurokawa K."/>
            <person name="Ohta H."/>
        </authorList>
    </citation>
    <scope>NUCLEOTIDE SEQUENCE [LARGE SCALE GENOMIC DNA]</scope>
    <source>
        <strain evidence="11 12">NIES-2285</strain>
    </source>
</reference>
<dbReference type="CDD" id="cd00167">
    <property type="entry name" value="SANT"/>
    <property type="match status" value="2"/>
</dbReference>
<dbReference type="InterPro" id="IPR001005">
    <property type="entry name" value="SANT/Myb"/>
</dbReference>
<evidence type="ECO:0000256" key="1">
    <source>
        <dbReference type="ARBA" id="ARBA00004123"/>
    </source>
</evidence>
<evidence type="ECO:0000256" key="6">
    <source>
        <dbReference type="ARBA" id="ARBA00023172"/>
    </source>
</evidence>
<feature type="domain" description="HTH myb-type" evidence="10">
    <location>
        <begin position="152"/>
        <end position="202"/>
    </location>
</feature>
<gene>
    <name evidence="11" type="ORF">KFL_002410100</name>
</gene>
<keyword evidence="6" id="KW-0233">DNA recombination</keyword>
<evidence type="ECO:0000256" key="5">
    <source>
        <dbReference type="ARBA" id="ARBA00023163"/>
    </source>
</evidence>
<keyword evidence="3" id="KW-0805">Transcription regulation</keyword>